<evidence type="ECO:0000256" key="2">
    <source>
        <dbReference type="ARBA" id="ARBA00023002"/>
    </source>
</evidence>
<dbReference type="Pfam" id="PF13561">
    <property type="entry name" value="adh_short_C2"/>
    <property type="match status" value="1"/>
</dbReference>
<dbReference type="PRINTS" id="PR00081">
    <property type="entry name" value="GDHRDH"/>
</dbReference>
<dbReference type="PROSITE" id="PS00061">
    <property type="entry name" value="ADH_SHORT"/>
    <property type="match status" value="1"/>
</dbReference>
<dbReference type="EMBL" id="CWKH01000001">
    <property type="protein sequence ID" value="CRZ15196.1"/>
    <property type="molecule type" value="Genomic_DNA"/>
</dbReference>
<dbReference type="GO" id="GO:0016491">
    <property type="term" value="F:oxidoreductase activity"/>
    <property type="evidence" value="ECO:0007669"/>
    <property type="project" value="UniProtKB-KW"/>
</dbReference>
<name>A0A0H5RN43_9MYCO</name>
<dbReference type="PANTHER" id="PTHR24321:SF14">
    <property type="entry name" value="SHORT-CHAIN TYPE DEHYDROGENASE_REDUCTASE BLR2146-RELATED"/>
    <property type="match status" value="1"/>
</dbReference>
<dbReference type="FunFam" id="3.40.50.720:FF:000084">
    <property type="entry name" value="Short-chain dehydrogenase reductase"/>
    <property type="match status" value="1"/>
</dbReference>
<evidence type="ECO:0000313" key="3">
    <source>
        <dbReference type="EMBL" id="CRZ15196.1"/>
    </source>
</evidence>
<dbReference type="RefSeq" id="WP_090513074.1">
    <property type="nucleotide sequence ID" value="NZ_CWKH01000001.1"/>
</dbReference>
<dbReference type="CDD" id="cd05233">
    <property type="entry name" value="SDR_c"/>
    <property type="match status" value="1"/>
</dbReference>
<proteinExistence type="inferred from homology"/>
<dbReference type="Proteomes" id="UP000199147">
    <property type="component" value="Unassembled WGS sequence"/>
</dbReference>
<accession>A0A0H5RN43</accession>
<dbReference type="InterPro" id="IPR002347">
    <property type="entry name" value="SDR_fam"/>
</dbReference>
<dbReference type="PANTHER" id="PTHR24321">
    <property type="entry name" value="DEHYDROGENASES, SHORT CHAIN"/>
    <property type="match status" value="1"/>
</dbReference>
<protein>
    <submittedName>
        <fullName evidence="3">Dehydrogenase</fullName>
    </submittedName>
</protein>
<dbReference type="OrthoDB" id="7064009at2"/>
<dbReference type="Gene3D" id="3.40.50.720">
    <property type="entry name" value="NAD(P)-binding Rossmann-like Domain"/>
    <property type="match status" value="1"/>
</dbReference>
<evidence type="ECO:0000256" key="1">
    <source>
        <dbReference type="ARBA" id="ARBA00006484"/>
    </source>
</evidence>
<dbReference type="STRING" id="146018.BN2156_02056"/>
<organism evidence="3 4">
    <name type="scientific">Mycolicibacterium neworleansense</name>
    <dbReference type="NCBI Taxonomy" id="146018"/>
    <lineage>
        <taxon>Bacteria</taxon>
        <taxon>Bacillati</taxon>
        <taxon>Actinomycetota</taxon>
        <taxon>Actinomycetes</taxon>
        <taxon>Mycobacteriales</taxon>
        <taxon>Mycobacteriaceae</taxon>
        <taxon>Mycolicibacterium</taxon>
    </lineage>
</organism>
<sequence>METGLRDSVAFVTGGGTGIGRSTALALAAEGAAVAVADIHIESARATAAELIVQGAEAIAVQADVSDEESVAEAVATTVHELGSLDSLVLCAGISGLYGRSIDEISTGEWDRMFDINVKGQWLPVKHALPFLRLSSTASVTIVASDSALVASPLHVPYCASKGALIMMVNAMAVDLRADGIRVNCVCPSVVNTRMPKNDVGLSDDADLGDSYPIHEPEDIARYLTFLASPAAATISGHALVADFGFVGQSSFPM</sequence>
<gene>
    <name evidence="3" type="ORF">BN2156_02056</name>
</gene>
<dbReference type="InterPro" id="IPR020904">
    <property type="entry name" value="Sc_DH/Rdtase_CS"/>
</dbReference>
<comment type="similarity">
    <text evidence="1">Belongs to the short-chain dehydrogenases/reductases (SDR) family.</text>
</comment>
<reference evidence="4" key="1">
    <citation type="submission" date="2015-07" db="EMBL/GenBank/DDBJ databases">
        <authorList>
            <person name="Urmite Genomes"/>
        </authorList>
    </citation>
    <scope>NUCLEOTIDE SEQUENCE [LARGE SCALE GENOMIC DNA]</scope>
    <source>
        <strain evidence="4">type strain: ATCC 49404</strain>
    </source>
</reference>
<dbReference type="AlphaFoldDB" id="A0A0H5RN43"/>
<keyword evidence="4" id="KW-1185">Reference proteome</keyword>
<evidence type="ECO:0000313" key="4">
    <source>
        <dbReference type="Proteomes" id="UP000199147"/>
    </source>
</evidence>
<dbReference type="SUPFAM" id="SSF51735">
    <property type="entry name" value="NAD(P)-binding Rossmann-fold domains"/>
    <property type="match status" value="1"/>
</dbReference>
<dbReference type="InterPro" id="IPR036291">
    <property type="entry name" value="NAD(P)-bd_dom_sf"/>
</dbReference>
<keyword evidence="2" id="KW-0560">Oxidoreductase</keyword>